<accession>A0A9P1KDV3</accession>
<protein>
    <submittedName>
        <fullName evidence="1">Phage tail protein</fullName>
    </submittedName>
</protein>
<evidence type="ECO:0000313" key="1">
    <source>
        <dbReference type="EMBL" id="CDM94789.1"/>
    </source>
</evidence>
<gene>
    <name evidence="1" type="ORF">ARTHRO_30054</name>
</gene>
<dbReference type="Pfam" id="PF09684">
    <property type="entry name" value="Tail_P2_I"/>
    <property type="match status" value="1"/>
</dbReference>
<dbReference type="NCBIfam" id="TIGR02242">
    <property type="entry name" value="tail_TIGR02242"/>
    <property type="match status" value="1"/>
</dbReference>
<proteinExistence type="predicted"/>
<dbReference type="InterPro" id="IPR011748">
    <property type="entry name" value="Unchr_phage_tail-like"/>
</dbReference>
<reference evidence="1 2" key="1">
    <citation type="submission" date="2014-02" db="EMBL/GenBank/DDBJ databases">
        <authorList>
            <person name="Genoscope - CEA"/>
        </authorList>
    </citation>
    <scope>NUCLEOTIDE SEQUENCE [LARGE SCALE GENOMIC DNA]</scope>
    <source>
        <strain evidence="1 2">PCC 8005</strain>
    </source>
</reference>
<dbReference type="EMBL" id="FO818640">
    <property type="protein sequence ID" value="CDM94789.1"/>
    <property type="molecule type" value="Genomic_DNA"/>
</dbReference>
<keyword evidence="2" id="KW-1185">Reference proteome</keyword>
<name>A0A9P1KDV3_9CYAN</name>
<organism evidence="1 2">
    <name type="scientific">Limnospira indica PCC 8005</name>
    <dbReference type="NCBI Taxonomy" id="376219"/>
    <lineage>
        <taxon>Bacteria</taxon>
        <taxon>Bacillati</taxon>
        <taxon>Cyanobacteriota</taxon>
        <taxon>Cyanophyceae</taxon>
        <taxon>Oscillatoriophycideae</taxon>
        <taxon>Oscillatoriales</taxon>
        <taxon>Sirenicapillariaceae</taxon>
        <taxon>Limnospira</taxon>
    </lineage>
</organism>
<dbReference type="RefSeq" id="WP_008050398.1">
    <property type="nucleotide sequence ID" value="NZ_FO818640.1"/>
</dbReference>
<dbReference type="Proteomes" id="UP000032946">
    <property type="component" value="Chromosome"/>
</dbReference>
<sequence>MALVPDQQSVLLDIVSIDFPETEPAQLSEFNGTFSELDRRSPAIQLIPGETSQIVIDLENLDTQPLHLTCSLSGNFPHHWGRSEFPEAVLSPGERRSVVLSFGVDRNFFETEELSMNTEGLQLNYSGRFNVYGSYVNNQSDTNEPLLEFIEFDLFVRPRSPYINLLPQIYREIDLVGRFLKIIETTLDPDLQIFGHLWAYLDPLTAPESMLPFLAHWVGWQNIPTLSLQQQRRLIRHALEIYRASGTRRGLRFYLHLVTGLPLDEDLPEASKHISILENFTQGAVMGSSYLGIDTILGGGKPFHFQVRLLCDPDTIDEKLVRTVIEAQTPAFCTYDLKIDSDNNI</sequence>
<dbReference type="AlphaFoldDB" id="A0A9P1KDV3"/>
<evidence type="ECO:0000313" key="2">
    <source>
        <dbReference type="Proteomes" id="UP000032946"/>
    </source>
</evidence>
<dbReference type="InterPro" id="IPR006521">
    <property type="entry name" value="Tail_protein_I"/>
</dbReference>